<feature type="chain" id="PRO_5045562533" evidence="4">
    <location>
        <begin position="24"/>
        <end position="344"/>
    </location>
</feature>
<protein>
    <submittedName>
        <fullName evidence="5">Extracellular solute-binding protein</fullName>
    </submittedName>
</protein>
<sequence>MNTKMWKLLKLPLVVALGTTLLAGCGNANQPSSSSNAENGAPSPETTAKTPTEETVEISFMNLWAKDNTENVATSVREALAKFQEENPGIVIKEEAIGDQNAYYTKLKTLAASNDLPDIFISKGSELAMFAANGAAAPLDEILEADAGWKDGFLPSSFNDLSSGGQTYGIPFSMLATSVVYYNKQILADAGYDTFPATWNEFVDAIGKIKAKGIVPIALGNKEQWVAESCILSALGDRFTGPEWFASINEKTGAKFTDGAFVQSLTAFQSLAQMGAFNSDLNSINNDQQKTIYFNGKAAMFIEGSWAIGAVASAPPEIASNTDVAVLPAVDGGQGNPLATSGGA</sequence>
<reference evidence="5 6" key="1">
    <citation type="submission" date="2021-07" db="EMBL/GenBank/DDBJ databases">
        <title>Paenibacillus radiodurans sp. nov., isolated from the southeastern edge of Tengger Desert.</title>
        <authorList>
            <person name="Zhang G."/>
        </authorList>
    </citation>
    <scope>NUCLEOTIDE SEQUENCE [LARGE SCALE GENOMIC DNA]</scope>
    <source>
        <strain evidence="5 6">CCM 7311</strain>
    </source>
</reference>
<evidence type="ECO:0000256" key="1">
    <source>
        <dbReference type="ARBA" id="ARBA00008520"/>
    </source>
</evidence>
<dbReference type="EMBL" id="JAHZIK010000729">
    <property type="protein sequence ID" value="MBW7457025.1"/>
    <property type="molecule type" value="Genomic_DNA"/>
</dbReference>
<dbReference type="InterPro" id="IPR006059">
    <property type="entry name" value="SBP"/>
</dbReference>
<name>A0ABS7C8H0_9BACL</name>
<dbReference type="PANTHER" id="PTHR43649">
    <property type="entry name" value="ARABINOSE-BINDING PROTEIN-RELATED"/>
    <property type="match status" value="1"/>
</dbReference>
<proteinExistence type="inferred from homology"/>
<dbReference type="Pfam" id="PF01547">
    <property type="entry name" value="SBP_bac_1"/>
    <property type="match status" value="1"/>
</dbReference>
<keyword evidence="2" id="KW-0813">Transport</keyword>
<dbReference type="PROSITE" id="PS51257">
    <property type="entry name" value="PROKAR_LIPOPROTEIN"/>
    <property type="match status" value="1"/>
</dbReference>
<evidence type="ECO:0000313" key="5">
    <source>
        <dbReference type="EMBL" id="MBW7457025.1"/>
    </source>
</evidence>
<comment type="caution">
    <text evidence="5">The sequence shown here is derived from an EMBL/GenBank/DDBJ whole genome shotgun (WGS) entry which is preliminary data.</text>
</comment>
<dbReference type="Gene3D" id="3.40.190.10">
    <property type="entry name" value="Periplasmic binding protein-like II"/>
    <property type="match status" value="2"/>
</dbReference>
<dbReference type="PANTHER" id="PTHR43649:SF29">
    <property type="entry name" value="OSMOPROTECTIVE COMPOUNDS-BINDING PROTEIN GGTB"/>
    <property type="match status" value="1"/>
</dbReference>
<keyword evidence="4" id="KW-0732">Signal</keyword>
<feature type="compositionally biased region" description="Polar residues" evidence="3">
    <location>
        <begin position="28"/>
        <end position="38"/>
    </location>
</feature>
<feature type="region of interest" description="Disordered" evidence="3">
    <location>
        <begin position="28"/>
        <end position="52"/>
    </location>
</feature>
<evidence type="ECO:0000256" key="2">
    <source>
        <dbReference type="ARBA" id="ARBA00022448"/>
    </source>
</evidence>
<dbReference type="InterPro" id="IPR050490">
    <property type="entry name" value="Bact_solute-bd_prot1"/>
</dbReference>
<evidence type="ECO:0000256" key="4">
    <source>
        <dbReference type="SAM" id="SignalP"/>
    </source>
</evidence>
<comment type="similarity">
    <text evidence="1">Belongs to the bacterial solute-binding protein 1 family.</text>
</comment>
<organism evidence="5 6">
    <name type="scientific">Paenibacillus sepulcri</name>
    <dbReference type="NCBI Taxonomy" id="359917"/>
    <lineage>
        <taxon>Bacteria</taxon>
        <taxon>Bacillati</taxon>
        <taxon>Bacillota</taxon>
        <taxon>Bacilli</taxon>
        <taxon>Bacillales</taxon>
        <taxon>Paenibacillaceae</taxon>
        <taxon>Paenibacillus</taxon>
    </lineage>
</organism>
<feature type="non-terminal residue" evidence="5">
    <location>
        <position position="344"/>
    </location>
</feature>
<accession>A0ABS7C8H0</accession>
<evidence type="ECO:0000256" key="3">
    <source>
        <dbReference type="SAM" id="MobiDB-lite"/>
    </source>
</evidence>
<feature type="signal peptide" evidence="4">
    <location>
        <begin position="1"/>
        <end position="23"/>
    </location>
</feature>
<gene>
    <name evidence="5" type="ORF">K0U00_23600</name>
</gene>
<keyword evidence="6" id="KW-1185">Reference proteome</keyword>
<dbReference type="Proteomes" id="UP001519887">
    <property type="component" value="Unassembled WGS sequence"/>
</dbReference>
<dbReference type="SUPFAM" id="SSF53850">
    <property type="entry name" value="Periplasmic binding protein-like II"/>
    <property type="match status" value="1"/>
</dbReference>
<evidence type="ECO:0000313" key="6">
    <source>
        <dbReference type="Proteomes" id="UP001519887"/>
    </source>
</evidence>